<comment type="cofactor">
    <cofactor evidence="1">
        <name>a divalent metal cation</name>
        <dbReference type="ChEBI" id="CHEBI:60240"/>
    </cofactor>
</comment>
<evidence type="ECO:0000256" key="1">
    <source>
        <dbReference type="ARBA" id="ARBA00001968"/>
    </source>
</evidence>
<reference evidence="4" key="1">
    <citation type="journal article" date="2023" name="Mol. Biol. Evol.">
        <title>Third-Generation Sequencing Reveals the Adaptive Role of the Epigenome in Three Deep-Sea Polychaetes.</title>
        <authorList>
            <person name="Perez M."/>
            <person name="Aroh O."/>
            <person name="Sun Y."/>
            <person name="Lan Y."/>
            <person name="Juniper S.K."/>
            <person name="Young C.R."/>
            <person name="Angers B."/>
            <person name="Qian P.Y."/>
        </authorList>
    </citation>
    <scope>NUCLEOTIDE SEQUENCE</scope>
    <source>
        <strain evidence="4">R07B-5</strain>
    </source>
</reference>
<dbReference type="EMBL" id="JAODUO010000339">
    <property type="protein sequence ID" value="KAK2182704.1"/>
    <property type="molecule type" value="Genomic_DNA"/>
</dbReference>
<keyword evidence="5" id="KW-1185">Reference proteome</keyword>
<evidence type="ECO:0000259" key="3">
    <source>
        <dbReference type="Pfam" id="PF13359"/>
    </source>
</evidence>
<protein>
    <recommendedName>
        <fullName evidence="3">DDE Tnp4 domain-containing protein</fullName>
    </recommendedName>
</protein>
<dbReference type="Proteomes" id="UP001209878">
    <property type="component" value="Unassembled WGS sequence"/>
</dbReference>
<evidence type="ECO:0000313" key="4">
    <source>
        <dbReference type="EMBL" id="KAK2182704.1"/>
    </source>
</evidence>
<gene>
    <name evidence="4" type="ORF">NP493_340g00006</name>
</gene>
<accession>A0AAD9L3J3</accession>
<dbReference type="InterPro" id="IPR027806">
    <property type="entry name" value="HARBI1_dom"/>
</dbReference>
<feature type="domain" description="DDE Tnp4" evidence="3">
    <location>
        <begin position="6"/>
        <end position="64"/>
    </location>
</feature>
<keyword evidence="2" id="KW-0479">Metal-binding</keyword>
<evidence type="ECO:0000256" key="2">
    <source>
        <dbReference type="ARBA" id="ARBA00022723"/>
    </source>
</evidence>
<organism evidence="4 5">
    <name type="scientific">Ridgeia piscesae</name>
    <name type="common">Tubeworm</name>
    <dbReference type="NCBI Taxonomy" id="27915"/>
    <lineage>
        <taxon>Eukaryota</taxon>
        <taxon>Metazoa</taxon>
        <taxon>Spiralia</taxon>
        <taxon>Lophotrochozoa</taxon>
        <taxon>Annelida</taxon>
        <taxon>Polychaeta</taxon>
        <taxon>Sedentaria</taxon>
        <taxon>Canalipalpata</taxon>
        <taxon>Sabellida</taxon>
        <taxon>Siboglinidae</taxon>
        <taxon>Ridgeia</taxon>
    </lineage>
</organism>
<comment type="caution">
    <text evidence="4">The sequence shown here is derived from an EMBL/GenBank/DDBJ whole genome shotgun (WGS) entry which is preliminary data.</text>
</comment>
<evidence type="ECO:0000313" key="5">
    <source>
        <dbReference type="Proteomes" id="UP001209878"/>
    </source>
</evidence>
<dbReference type="GO" id="GO:0046872">
    <property type="term" value="F:metal ion binding"/>
    <property type="evidence" value="ECO:0007669"/>
    <property type="project" value="UniProtKB-KW"/>
</dbReference>
<proteinExistence type="predicted"/>
<sequence>MKPYSHRNIDRAKLIYNYRLSWHRRMVENAFGKHVNGFMVFLTTINLGPDKVADVLLAACCLHNYLVETNKHTYTSVHDTENTEHHAIAGASRTDPVNRYAFYL</sequence>
<dbReference type="AlphaFoldDB" id="A0AAD9L3J3"/>
<name>A0AAD9L3J3_RIDPI</name>
<dbReference type="Pfam" id="PF13359">
    <property type="entry name" value="DDE_Tnp_4"/>
    <property type="match status" value="1"/>
</dbReference>